<organism evidence="10 11">
    <name type="scientific">Crenobacter intestini</name>
    <dbReference type="NCBI Taxonomy" id="2563443"/>
    <lineage>
        <taxon>Bacteria</taxon>
        <taxon>Pseudomonadati</taxon>
        <taxon>Pseudomonadota</taxon>
        <taxon>Betaproteobacteria</taxon>
        <taxon>Neisseriales</taxon>
        <taxon>Neisseriaceae</taxon>
        <taxon>Crenobacter</taxon>
    </lineage>
</organism>
<dbReference type="PANTHER" id="PTHR30026">
    <property type="entry name" value="OUTER MEMBRANE PROTEIN TOLC"/>
    <property type="match status" value="1"/>
</dbReference>
<reference evidence="10 11" key="1">
    <citation type="submission" date="2019-04" db="EMBL/GenBank/DDBJ databases">
        <title>Crenobacter sp. nov.</title>
        <authorList>
            <person name="Shi S."/>
        </authorList>
    </citation>
    <scope>NUCLEOTIDE SEQUENCE [LARGE SCALE GENOMIC DNA]</scope>
    <source>
        <strain evidence="10 11">GY 70310</strain>
    </source>
</reference>
<dbReference type="GO" id="GO:0009279">
    <property type="term" value="C:cell outer membrane"/>
    <property type="evidence" value="ECO:0007669"/>
    <property type="project" value="UniProtKB-SubCell"/>
</dbReference>
<evidence type="ECO:0000256" key="1">
    <source>
        <dbReference type="ARBA" id="ARBA00004442"/>
    </source>
</evidence>
<dbReference type="InterPro" id="IPR003423">
    <property type="entry name" value="OMP_efflux"/>
</dbReference>
<dbReference type="EMBL" id="STGJ01000007">
    <property type="protein sequence ID" value="TIC83344.1"/>
    <property type="molecule type" value="Genomic_DNA"/>
</dbReference>
<dbReference type="Proteomes" id="UP000308891">
    <property type="component" value="Unassembled WGS sequence"/>
</dbReference>
<dbReference type="Gene3D" id="1.20.1600.10">
    <property type="entry name" value="Outer membrane efflux proteins (OEP)"/>
    <property type="match status" value="1"/>
</dbReference>
<evidence type="ECO:0000256" key="7">
    <source>
        <dbReference type="ARBA" id="ARBA00023237"/>
    </source>
</evidence>
<evidence type="ECO:0000256" key="4">
    <source>
        <dbReference type="ARBA" id="ARBA00022452"/>
    </source>
</evidence>
<dbReference type="Pfam" id="PF02321">
    <property type="entry name" value="OEP"/>
    <property type="match status" value="2"/>
</dbReference>
<proteinExistence type="inferred from homology"/>
<comment type="subcellular location">
    <subcellularLocation>
        <location evidence="1">Cell outer membrane</location>
    </subcellularLocation>
</comment>
<dbReference type="RefSeq" id="WP_136552472.1">
    <property type="nucleotide sequence ID" value="NZ_STGJ01000007.1"/>
</dbReference>
<feature type="signal peptide" evidence="9">
    <location>
        <begin position="1"/>
        <end position="22"/>
    </location>
</feature>
<keyword evidence="9" id="KW-0732">Signal</keyword>
<dbReference type="GO" id="GO:0015562">
    <property type="term" value="F:efflux transmembrane transporter activity"/>
    <property type="evidence" value="ECO:0007669"/>
    <property type="project" value="InterPro"/>
</dbReference>
<dbReference type="InterPro" id="IPR010130">
    <property type="entry name" value="T1SS_OMP_TolC"/>
</dbReference>
<comment type="caution">
    <text evidence="10">The sequence shown here is derived from an EMBL/GenBank/DDBJ whole genome shotgun (WGS) entry which is preliminary data.</text>
</comment>
<keyword evidence="5" id="KW-0812">Transmembrane</keyword>
<evidence type="ECO:0000256" key="3">
    <source>
        <dbReference type="ARBA" id="ARBA00022448"/>
    </source>
</evidence>
<comment type="similarity">
    <text evidence="2">Belongs to the outer membrane factor (OMF) (TC 1.B.17) family.</text>
</comment>
<dbReference type="GO" id="GO:1990281">
    <property type="term" value="C:efflux pump complex"/>
    <property type="evidence" value="ECO:0007669"/>
    <property type="project" value="TreeGrafter"/>
</dbReference>
<dbReference type="OrthoDB" id="9814637at2"/>
<evidence type="ECO:0000256" key="5">
    <source>
        <dbReference type="ARBA" id="ARBA00022692"/>
    </source>
</evidence>
<dbReference type="GO" id="GO:0015288">
    <property type="term" value="F:porin activity"/>
    <property type="evidence" value="ECO:0007669"/>
    <property type="project" value="TreeGrafter"/>
</dbReference>
<dbReference type="SUPFAM" id="SSF56954">
    <property type="entry name" value="Outer membrane efflux proteins (OEP)"/>
    <property type="match status" value="1"/>
</dbReference>
<evidence type="ECO:0000313" key="11">
    <source>
        <dbReference type="Proteomes" id="UP000308891"/>
    </source>
</evidence>
<name>A0A4T0UW82_9NEIS</name>
<evidence type="ECO:0000313" key="10">
    <source>
        <dbReference type="EMBL" id="TIC83344.1"/>
    </source>
</evidence>
<protein>
    <submittedName>
        <fullName evidence="10">Agglutination protein</fullName>
    </submittedName>
</protein>
<dbReference type="AlphaFoldDB" id="A0A4T0UW82"/>
<keyword evidence="3" id="KW-0813">Transport</keyword>
<keyword evidence="4" id="KW-1134">Transmembrane beta strand</keyword>
<dbReference type="PANTHER" id="PTHR30026:SF22">
    <property type="entry name" value="OUTER MEMBRANE EFFLUX PROTEIN"/>
    <property type="match status" value="1"/>
</dbReference>
<dbReference type="NCBIfam" id="TIGR01844">
    <property type="entry name" value="type_I_sec_TolC"/>
    <property type="match status" value="1"/>
</dbReference>
<keyword evidence="11" id="KW-1185">Reference proteome</keyword>
<evidence type="ECO:0000256" key="9">
    <source>
        <dbReference type="SAM" id="SignalP"/>
    </source>
</evidence>
<evidence type="ECO:0000256" key="8">
    <source>
        <dbReference type="SAM" id="MobiDB-lite"/>
    </source>
</evidence>
<feature type="chain" id="PRO_5020473211" evidence="9">
    <location>
        <begin position="23"/>
        <end position="514"/>
    </location>
</feature>
<accession>A0A4T0UW82</accession>
<dbReference type="InterPro" id="IPR051906">
    <property type="entry name" value="TolC-like"/>
</dbReference>
<evidence type="ECO:0000256" key="6">
    <source>
        <dbReference type="ARBA" id="ARBA00023136"/>
    </source>
</evidence>
<keyword evidence="6" id="KW-0472">Membrane</keyword>
<feature type="region of interest" description="Disordered" evidence="8">
    <location>
        <begin position="482"/>
        <end position="514"/>
    </location>
</feature>
<keyword evidence="7" id="KW-0998">Cell outer membrane</keyword>
<gene>
    <name evidence="10" type="ORF">E5K04_07225</name>
</gene>
<evidence type="ECO:0000256" key="2">
    <source>
        <dbReference type="ARBA" id="ARBA00007613"/>
    </source>
</evidence>
<sequence>MKKLTLAVLGALGVGLTHFAGAVTLGEAVEKTVLNNPEVRFSWHEFRAASEEQGIGRAGYLPTLDLGYDWGKSKTTEDATQSGGPEKTVSLTSKGWSLNLTQNLFQGLQTQNLVRQLDYAQRAKYFRFLAATEVQALEAARAYVDVQRYRQLVAYAQDNYATHQAIYNQLQDKVQAGVGRRVDLEQAAGRLALAKSNLVTELSNLGDVSARYARLTGEEPGLQMSEPASLKAQLPKDGELISAALKTSPGYLAALEEVRASRADVNVRKGAFSPTLDLRASTAHGDNLDGSDGRNKRNAVDLILNVNLFRGGADRARLGVAAERLNAALDLRDKACVDLRQTLRIAHNDTRKLEEQMAYLRQHRLSTEKARDAYRAQFDIGQRTLLDLLDSENELYDAKRAQLNAEQDILLAQARVLASSGRLLETLKIKPIERYDFADPARDEEAGACATQYAAAPGYDFSSIEVKPYRAVSAQPAPAAAPAAAVPAKKVKPAKQAAPAKAAPAKPAQPAKAG</sequence>